<dbReference type="EMBL" id="JAIWYP010000004">
    <property type="protein sequence ID" value="KAH3829842.1"/>
    <property type="molecule type" value="Genomic_DNA"/>
</dbReference>
<accession>A0A9D4H7T2</accession>
<name>A0A9D4H7T2_DREPO</name>
<protein>
    <submittedName>
        <fullName evidence="1">Uncharacterized protein</fullName>
    </submittedName>
</protein>
<dbReference type="Proteomes" id="UP000828390">
    <property type="component" value="Unassembled WGS sequence"/>
</dbReference>
<reference evidence="1" key="1">
    <citation type="journal article" date="2019" name="bioRxiv">
        <title>The Genome of the Zebra Mussel, Dreissena polymorpha: A Resource for Invasive Species Research.</title>
        <authorList>
            <person name="McCartney M.A."/>
            <person name="Auch B."/>
            <person name="Kono T."/>
            <person name="Mallez S."/>
            <person name="Zhang Y."/>
            <person name="Obille A."/>
            <person name="Becker A."/>
            <person name="Abrahante J.E."/>
            <person name="Garbe J."/>
            <person name="Badalamenti J.P."/>
            <person name="Herman A."/>
            <person name="Mangelson H."/>
            <person name="Liachko I."/>
            <person name="Sullivan S."/>
            <person name="Sone E.D."/>
            <person name="Koren S."/>
            <person name="Silverstein K.A.T."/>
            <person name="Beckman K.B."/>
            <person name="Gohl D.M."/>
        </authorList>
    </citation>
    <scope>NUCLEOTIDE SEQUENCE</scope>
    <source>
        <strain evidence="1">Duluth1</strain>
        <tissue evidence="1">Whole animal</tissue>
    </source>
</reference>
<organism evidence="1 2">
    <name type="scientific">Dreissena polymorpha</name>
    <name type="common">Zebra mussel</name>
    <name type="synonym">Mytilus polymorpha</name>
    <dbReference type="NCBI Taxonomy" id="45954"/>
    <lineage>
        <taxon>Eukaryota</taxon>
        <taxon>Metazoa</taxon>
        <taxon>Spiralia</taxon>
        <taxon>Lophotrochozoa</taxon>
        <taxon>Mollusca</taxon>
        <taxon>Bivalvia</taxon>
        <taxon>Autobranchia</taxon>
        <taxon>Heteroconchia</taxon>
        <taxon>Euheterodonta</taxon>
        <taxon>Imparidentia</taxon>
        <taxon>Neoheterodontei</taxon>
        <taxon>Myida</taxon>
        <taxon>Dreissenoidea</taxon>
        <taxon>Dreissenidae</taxon>
        <taxon>Dreissena</taxon>
    </lineage>
</organism>
<reference evidence="1" key="2">
    <citation type="submission" date="2020-11" db="EMBL/GenBank/DDBJ databases">
        <authorList>
            <person name="McCartney M.A."/>
            <person name="Auch B."/>
            <person name="Kono T."/>
            <person name="Mallez S."/>
            <person name="Becker A."/>
            <person name="Gohl D.M."/>
            <person name="Silverstein K.A.T."/>
            <person name="Koren S."/>
            <person name="Bechman K.B."/>
            <person name="Herman A."/>
            <person name="Abrahante J.E."/>
            <person name="Garbe J."/>
        </authorList>
    </citation>
    <scope>NUCLEOTIDE SEQUENCE</scope>
    <source>
        <strain evidence="1">Duluth1</strain>
        <tissue evidence="1">Whole animal</tissue>
    </source>
</reference>
<comment type="caution">
    <text evidence="1">The sequence shown here is derived from an EMBL/GenBank/DDBJ whole genome shotgun (WGS) entry which is preliminary data.</text>
</comment>
<gene>
    <name evidence="1" type="ORF">DPMN_103072</name>
</gene>
<dbReference type="AlphaFoldDB" id="A0A9D4H7T2"/>
<evidence type="ECO:0000313" key="1">
    <source>
        <dbReference type="EMBL" id="KAH3829842.1"/>
    </source>
</evidence>
<sequence length="130" mass="15204">MGKWKDTVKENLKTGGPAIQRHHEISYLLNRCISSETNFLFLLENTMFDMATSELTDGILYAVAFKSGQRTFLRFFEYEEFSGFMESKEQFREHLTSIGLLACIIKKKSFKDKESKSFHQAYKLFDDEAF</sequence>
<evidence type="ECO:0000313" key="2">
    <source>
        <dbReference type="Proteomes" id="UP000828390"/>
    </source>
</evidence>
<keyword evidence="2" id="KW-1185">Reference proteome</keyword>
<proteinExistence type="predicted"/>